<dbReference type="SUPFAM" id="SSF52518">
    <property type="entry name" value="Thiamin diphosphate-binding fold (THDP-binding)"/>
    <property type="match status" value="1"/>
</dbReference>
<keyword evidence="3" id="KW-0808">Transferase</keyword>
<dbReference type="CDD" id="cd02012">
    <property type="entry name" value="TPP_TK"/>
    <property type="match status" value="1"/>
</dbReference>
<dbReference type="InterPro" id="IPR049557">
    <property type="entry name" value="Transketolase_CS"/>
</dbReference>
<evidence type="ECO:0000256" key="5">
    <source>
        <dbReference type="ARBA" id="ARBA00023052"/>
    </source>
</evidence>
<reference evidence="7 8" key="1">
    <citation type="journal article" date="2015" name="Nature">
        <title>rRNA introns, odd ribosomes, and small enigmatic genomes across a large radiation of phyla.</title>
        <authorList>
            <person name="Brown C.T."/>
            <person name="Hug L.A."/>
            <person name="Thomas B.C."/>
            <person name="Sharon I."/>
            <person name="Castelle C.J."/>
            <person name="Singh A."/>
            <person name="Wilkins M.J."/>
            <person name="Williams K.H."/>
            <person name="Banfield J.F."/>
        </authorList>
    </citation>
    <scope>NUCLEOTIDE SEQUENCE [LARGE SCALE GENOMIC DNA]</scope>
</reference>
<keyword evidence="5" id="KW-0786">Thiamine pyrophosphate</keyword>
<dbReference type="GO" id="GO:0016740">
    <property type="term" value="F:transferase activity"/>
    <property type="evidence" value="ECO:0007669"/>
    <property type="project" value="UniProtKB-KW"/>
</dbReference>
<evidence type="ECO:0000259" key="6">
    <source>
        <dbReference type="Pfam" id="PF00456"/>
    </source>
</evidence>
<dbReference type="InterPro" id="IPR005474">
    <property type="entry name" value="Transketolase_N"/>
</dbReference>
<dbReference type="Pfam" id="PF00456">
    <property type="entry name" value="Transketolase_N"/>
    <property type="match status" value="1"/>
</dbReference>
<evidence type="ECO:0000256" key="1">
    <source>
        <dbReference type="ARBA" id="ARBA00001964"/>
    </source>
</evidence>
<feature type="domain" description="Transketolase N-terminal" evidence="6">
    <location>
        <begin position="18"/>
        <end position="257"/>
    </location>
</feature>
<dbReference type="InterPro" id="IPR029061">
    <property type="entry name" value="THDP-binding"/>
</dbReference>
<comment type="caution">
    <text evidence="7">The sequence shown here is derived from an EMBL/GenBank/DDBJ whole genome shotgun (WGS) entry which is preliminary data.</text>
</comment>
<dbReference type="Proteomes" id="UP000034627">
    <property type="component" value="Unassembled WGS sequence"/>
</dbReference>
<comment type="similarity">
    <text evidence="2">Belongs to the transketolase family.</text>
</comment>
<comment type="cofactor">
    <cofactor evidence="1">
        <name>thiamine diphosphate</name>
        <dbReference type="ChEBI" id="CHEBI:58937"/>
    </cofactor>
</comment>
<dbReference type="AlphaFoldDB" id="A0A0G0RYE6"/>
<dbReference type="GO" id="GO:0046872">
    <property type="term" value="F:metal ion binding"/>
    <property type="evidence" value="ECO:0007669"/>
    <property type="project" value="UniProtKB-KW"/>
</dbReference>
<evidence type="ECO:0000256" key="4">
    <source>
        <dbReference type="ARBA" id="ARBA00022723"/>
    </source>
</evidence>
<dbReference type="PATRIC" id="fig|1618601.3.peg.408"/>
<dbReference type="PROSITE" id="PS00801">
    <property type="entry name" value="TRANSKETOLASE_1"/>
    <property type="match status" value="1"/>
</dbReference>
<evidence type="ECO:0000313" key="7">
    <source>
        <dbReference type="EMBL" id="KKR54991.1"/>
    </source>
</evidence>
<organism evidence="7 8">
    <name type="scientific">Candidatus Woesebacteria bacterium GW2011_GWF1_40_24</name>
    <dbReference type="NCBI Taxonomy" id="1618601"/>
    <lineage>
        <taxon>Bacteria</taxon>
        <taxon>Candidatus Woeseibacteriota</taxon>
    </lineage>
</organism>
<dbReference type="Gene3D" id="3.40.50.970">
    <property type="match status" value="1"/>
</dbReference>
<name>A0A0G0RYE6_9BACT</name>
<sequence>MPQTNDELVKISLQVRKEILNMIYKAGSGHPGGSLSAVEILTALYFDILGTDDRFFLSNGHICPGLYAVMAEKGIIEKSLLSTYTELGSVLQGHPERTRLDGIENTSGPLGLGLAQAAGYAASMKMDSKEGFIYCMTSDGEHDEGNHWEAVNFAAKYKLSNLIQIVDKNGIQIEGTVEEIMPLGNLKEKYEASGWNVIEIDGHNFSEIRRAVEEAKTGKDKPSVILAKTIFGKGVSFMEGNPDWHAKAPNDEEFNKAMEELR</sequence>
<keyword evidence="4" id="KW-0479">Metal-binding</keyword>
<dbReference type="PANTHER" id="PTHR47514:SF1">
    <property type="entry name" value="TRANSKETOLASE N-TERMINAL SECTION-RELATED"/>
    <property type="match status" value="1"/>
</dbReference>
<evidence type="ECO:0000313" key="8">
    <source>
        <dbReference type="Proteomes" id="UP000034627"/>
    </source>
</evidence>
<dbReference type="EMBL" id="LBYR01000028">
    <property type="protein sequence ID" value="KKR54991.1"/>
    <property type="molecule type" value="Genomic_DNA"/>
</dbReference>
<evidence type="ECO:0000256" key="2">
    <source>
        <dbReference type="ARBA" id="ARBA00007131"/>
    </source>
</evidence>
<dbReference type="PANTHER" id="PTHR47514">
    <property type="entry name" value="TRANSKETOLASE N-TERMINAL SECTION-RELATED"/>
    <property type="match status" value="1"/>
</dbReference>
<gene>
    <name evidence="7" type="ORF">UT93_C0028G0006</name>
</gene>
<accession>A0A0G0RYE6</accession>
<evidence type="ECO:0000256" key="3">
    <source>
        <dbReference type="ARBA" id="ARBA00022679"/>
    </source>
</evidence>
<protein>
    <submittedName>
        <fullName evidence="7">Transketolase, thiamine diphosphate binding domain protein</fullName>
    </submittedName>
</protein>
<proteinExistence type="inferred from homology"/>